<comment type="subcellular location">
    <subcellularLocation>
        <location evidence="1">Cell membrane</location>
        <topology evidence="1">Multi-pass membrane protein</topology>
    </subcellularLocation>
</comment>
<dbReference type="InterPro" id="IPR050640">
    <property type="entry name" value="Bact_2-comp_sensor_kinase"/>
</dbReference>
<keyword evidence="2" id="KW-1003">Cell membrane</keyword>
<keyword evidence="16" id="KW-1185">Reference proteome</keyword>
<dbReference type="PANTHER" id="PTHR34220">
    <property type="entry name" value="SENSOR HISTIDINE KINASE YPDA"/>
    <property type="match status" value="1"/>
</dbReference>
<gene>
    <name evidence="15" type="ORF">GCM10008018_08390</name>
</gene>
<dbReference type="InterPro" id="IPR036890">
    <property type="entry name" value="HATPase_C_sf"/>
</dbReference>
<keyword evidence="10" id="KW-0902">Two-component regulatory system</keyword>
<keyword evidence="8" id="KW-0067">ATP-binding</keyword>
<evidence type="ECO:0000256" key="9">
    <source>
        <dbReference type="ARBA" id="ARBA00022989"/>
    </source>
</evidence>
<evidence type="ECO:0000256" key="7">
    <source>
        <dbReference type="ARBA" id="ARBA00022777"/>
    </source>
</evidence>
<dbReference type="GO" id="GO:0016301">
    <property type="term" value="F:kinase activity"/>
    <property type="evidence" value="ECO:0007669"/>
    <property type="project" value="UniProtKB-KW"/>
</dbReference>
<keyword evidence="6" id="KW-0547">Nucleotide-binding</keyword>
<evidence type="ECO:0000256" key="8">
    <source>
        <dbReference type="ARBA" id="ARBA00022840"/>
    </source>
</evidence>
<dbReference type="InterPro" id="IPR003594">
    <property type="entry name" value="HATPase_dom"/>
</dbReference>
<evidence type="ECO:0000256" key="10">
    <source>
        <dbReference type="ARBA" id="ARBA00023012"/>
    </source>
</evidence>
<reference evidence="16" key="1">
    <citation type="journal article" date="2019" name="Int. J. Syst. Evol. Microbiol.">
        <title>The Global Catalogue of Microorganisms (GCM) 10K type strain sequencing project: providing services to taxonomists for standard genome sequencing and annotation.</title>
        <authorList>
            <consortium name="The Broad Institute Genomics Platform"/>
            <consortium name="The Broad Institute Genome Sequencing Center for Infectious Disease"/>
            <person name="Wu L."/>
            <person name="Ma J."/>
        </authorList>
    </citation>
    <scope>NUCLEOTIDE SEQUENCE [LARGE SCALE GENOMIC DNA]</scope>
    <source>
        <strain evidence="16">CGMCC 1.15043</strain>
    </source>
</reference>
<evidence type="ECO:0000256" key="12">
    <source>
        <dbReference type="SAM" id="Phobius"/>
    </source>
</evidence>
<evidence type="ECO:0000256" key="5">
    <source>
        <dbReference type="ARBA" id="ARBA00022692"/>
    </source>
</evidence>
<name>A0ABQ2BRW9_9BACL</name>
<proteinExistence type="predicted"/>
<evidence type="ECO:0000256" key="2">
    <source>
        <dbReference type="ARBA" id="ARBA00022475"/>
    </source>
</evidence>
<keyword evidence="4" id="KW-0808">Transferase</keyword>
<evidence type="ECO:0000259" key="13">
    <source>
        <dbReference type="Pfam" id="PF02518"/>
    </source>
</evidence>
<feature type="domain" description="Signal transduction histidine kinase internal region" evidence="14">
    <location>
        <begin position="366"/>
        <end position="444"/>
    </location>
</feature>
<evidence type="ECO:0000259" key="14">
    <source>
        <dbReference type="Pfam" id="PF06580"/>
    </source>
</evidence>
<feature type="domain" description="Histidine kinase/HSP90-like ATPase" evidence="13">
    <location>
        <begin position="461"/>
        <end position="573"/>
    </location>
</feature>
<evidence type="ECO:0000256" key="11">
    <source>
        <dbReference type="ARBA" id="ARBA00023136"/>
    </source>
</evidence>
<accession>A0ABQ2BRW9</accession>
<keyword evidence="7 15" id="KW-0418">Kinase</keyword>
<comment type="caution">
    <text evidence="15">The sequence shown here is derived from an EMBL/GenBank/DDBJ whole genome shotgun (WGS) entry which is preliminary data.</text>
</comment>
<dbReference type="Pfam" id="PF06580">
    <property type="entry name" value="His_kinase"/>
    <property type="match status" value="1"/>
</dbReference>
<keyword evidence="11 12" id="KW-0472">Membrane</keyword>
<organism evidence="15 16">
    <name type="scientific">Paenibacillus marchantiophytorum</name>
    <dbReference type="NCBI Taxonomy" id="1619310"/>
    <lineage>
        <taxon>Bacteria</taxon>
        <taxon>Bacillati</taxon>
        <taxon>Bacillota</taxon>
        <taxon>Bacilli</taxon>
        <taxon>Bacillales</taxon>
        <taxon>Paenibacillaceae</taxon>
        <taxon>Paenibacillus</taxon>
    </lineage>
</organism>
<dbReference type="Pfam" id="PF02518">
    <property type="entry name" value="HATPase_c"/>
    <property type="match status" value="1"/>
</dbReference>
<protein>
    <submittedName>
        <fullName evidence="15">Two-component sensor kinase</fullName>
    </submittedName>
</protein>
<keyword evidence="9 12" id="KW-1133">Transmembrane helix</keyword>
<evidence type="ECO:0000256" key="4">
    <source>
        <dbReference type="ARBA" id="ARBA00022679"/>
    </source>
</evidence>
<sequence>MQRMFHAMSIKNKVTLAFIFFILIPFSVLGLYTYNQSQQYIQAQLLMNSQTTIKQIKYTIENKIDLIESVSNNITYNFRLQQFLGEPYSLEKDSLDTYFNYAAPLVSYAMLFQKINIQKISIYMNNNSIPEGFGSFYSEQKIKKETWYDAFMASDHKSLWVLNTNQADRSNSFLYIQKMISIEGQYRGMTIVDVSSSDLLEPAESPNLANQPIFILDENHKIISQGRKDATENVADISPALFSQGYAKQSGFLYVTDTLKGVQHVIVMAIPLPPLIGSLQVAANLVFILTYIVLLFAFYFILKMTLSKMKTSIKQMDLAIETGFQPIPITRKDEFGVITEKFNILLNKISHLLSDMIKKETLHKDAQLIALQSQINPHFIYNTLDIFSAKMELAGQYDVSDAMADFGKMMRYHIDGQSKFATLADELRFLEQYLNLQKIKFRDSIHFQIHAPSEILSIQVLKFILQPIIENSVKHGFAKQDTLDIDIYVSQEKDCSIRLHVKDNGSGIEAARLREINEQFRTSVYLAKGDRDRESIGLGNINERLKLFYGENYPLQLNSIEGQFTETILTLPNPTRKIKEDEHVHHINH</sequence>
<dbReference type="Gene3D" id="3.30.565.10">
    <property type="entry name" value="Histidine kinase-like ATPase, C-terminal domain"/>
    <property type="match status" value="1"/>
</dbReference>
<dbReference type="SUPFAM" id="SSF55874">
    <property type="entry name" value="ATPase domain of HSP90 chaperone/DNA topoisomerase II/histidine kinase"/>
    <property type="match status" value="1"/>
</dbReference>
<evidence type="ECO:0000313" key="16">
    <source>
        <dbReference type="Proteomes" id="UP000615455"/>
    </source>
</evidence>
<evidence type="ECO:0000256" key="3">
    <source>
        <dbReference type="ARBA" id="ARBA00022553"/>
    </source>
</evidence>
<feature type="transmembrane region" description="Helical" evidence="12">
    <location>
        <begin position="281"/>
        <end position="302"/>
    </location>
</feature>
<keyword evidence="5 12" id="KW-0812">Transmembrane</keyword>
<evidence type="ECO:0000256" key="1">
    <source>
        <dbReference type="ARBA" id="ARBA00004651"/>
    </source>
</evidence>
<evidence type="ECO:0000256" key="6">
    <source>
        <dbReference type="ARBA" id="ARBA00022741"/>
    </source>
</evidence>
<dbReference type="Proteomes" id="UP000615455">
    <property type="component" value="Unassembled WGS sequence"/>
</dbReference>
<evidence type="ECO:0000313" key="15">
    <source>
        <dbReference type="EMBL" id="GGI44697.1"/>
    </source>
</evidence>
<dbReference type="InterPro" id="IPR010559">
    <property type="entry name" value="Sig_transdc_His_kin_internal"/>
</dbReference>
<keyword evidence="3" id="KW-0597">Phosphoprotein</keyword>
<dbReference type="PANTHER" id="PTHR34220:SF11">
    <property type="entry name" value="SENSOR PROTEIN KINASE HPTS"/>
    <property type="match status" value="1"/>
</dbReference>
<dbReference type="EMBL" id="BMHE01000003">
    <property type="protein sequence ID" value="GGI44697.1"/>
    <property type="molecule type" value="Genomic_DNA"/>
</dbReference>